<reference evidence="1" key="2">
    <citation type="journal article" date="2015" name="Fish Shellfish Immunol.">
        <title>Early steps in the European eel (Anguilla anguilla)-Vibrio vulnificus interaction in the gills: Role of the RtxA13 toxin.</title>
        <authorList>
            <person name="Callol A."/>
            <person name="Pajuelo D."/>
            <person name="Ebbesson L."/>
            <person name="Teles M."/>
            <person name="MacKenzie S."/>
            <person name="Amaro C."/>
        </authorList>
    </citation>
    <scope>NUCLEOTIDE SEQUENCE</scope>
</reference>
<accession>A0A0E9WCG1</accession>
<name>A0A0E9WCG1_ANGAN</name>
<proteinExistence type="predicted"/>
<dbReference type="EMBL" id="GBXM01020591">
    <property type="protein sequence ID" value="JAH87986.1"/>
    <property type="molecule type" value="Transcribed_RNA"/>
</dbReference>
<reference evidence="1" key="1">
    <citation type="submission" date="2014-11" db="EMBL/GenBank/DDBJ databases">
        <authorList>
            <person name="Amaro Gonzalez C."/>
        </authorList>
    </citation>
    <scope>NUCLEOTIDE SEQUENCE</scope>
</reference>
<sequence length="103" mass="11640">MMCFSHPLFSFRNEEAVLHAALICEQGASFCGVEYQLLFVKFVDLFFIIRQASFSFVLFELLVDSCDGIQQHFDFLNIPVFRVVAHLLCPCIGQQPPSTGICS</sequence>
<evidence type="ECO:0000313" key="1">
    <source>
        <dbReference type="EMBL" id="JAH87986.1"/>
    </source>
</evidence>
<protein>
    <submittedName>
        <fullName evidence="1">Uncharacterized protein</fullName>
    </submittedName>
</protein>
<dbReference type="AlphaFoldDB" id="A0A0E9WCG1"/>
<organism evidence="1">
    <name type="scientific">Anguilla anguilla</name>
    <name type="common">European freshwater eel</name>
    <name type="synonym">Muraena anguilla</name>
    <dbReference type="NCBI Taxonomy" id="7936"/>
    <lineage>
        <taxon>Eukaryota</taxon>
        <taxon>Metazoa</taxon>
        <taxon>Chordata</taxon>
        <taxon>Craniata</taxon>
        <taxon>Vertebrata</taxon>
        <taxon>Euteleostomi</taxon>
        <taxon>Actinopterygii</taxon>
        <taxon>Neopterygii</taxon>
        <taxon>Teleostei</taxon>
        <taxon>Anguilliformes</taxon>
        <taxon>Anguillidae</taxon>
        <taxon>Anguilla</taxon>
    </lineage>
</organism>